<protein>
    <submittedName>
        <fullName evidence="1">Uncharacterized protein</fullName>
    </submittedName>
</protein>
<accession>A0ACC2RZB6</accession>
<gene>
    <name evidence="1" type="ORF">DSO57_1004581</name>
</gene>
<keyword evidence="2" id="KW-1185">Reference proteome</keyword>
<reference evidence="1" key="1">
    <citation type="submission" date="2022-04" db="EMBL/GenBank/DDBJ databases">
        <title>Genome of the entomopathogenic fungus Entomophthora muscae.</title>
        <authorList>
            <person name="Elya C."/>
            <person name="Lovett B.R."/>
            <person name="Lee E."/>
            <person name="Macias A.M."/>
            <person name="Hajek A.E."/>
            <person name="De Bivort B.L."/>
            <person name="Kasson M.T."/>
            <person name="De Fine Licht H.H."/>
            <person name="Stajich J.E."/>
        </authorList>
    </citation>
    <scope>NUCLEOTIDE SEQUENCE</scope>
    <source>
        <strain evidence="1">Berkeley</strain>
    </source>
</reference>
<comment type="caution">
    <text evidence="1">The sequence shown here is derived from an EMBL/GenBank/DDBJ whole genome shotgun (WGS) entry which is preliminary data.</text>
</comment>
<dbReference type="EMBL" id="QTSX02006401">
    <property type="protein sequence ID" value="KAJ9055377.1"/>
    <property type="molecule type" value="Genomic_DNA"/>
</dbReference>
<evidence type="ECO:0000313" key="2">
    <source>
        <dbReference type="Proteomes" id="UP001165960"/>
    </source>
</evidence>
<proteinExistence type="predicted"/>
<sequence>MKLALLLVFQLVSGQGQVRRFIDRLEPFVKKIPIDYNGDGGNGRHDYMRYAISKALPSAARLLNQYYDSDPPRRTNLRFSSSSVSEVMASFNASLVSMCPMRMLNRNLCTANSTYSDVTVLEEKSVDAVVVVMANNRQGKIVVSYRATVSAQNWLDNFNAELVDLPTAPEGVKVHRGIYLNYLATFNKVRGALKKLLDDHRFKDYSVLVTGYSLGGGAAYIAMSDITRFVRARQDPRHVELITFAAPRTGNPAYAAYLASLKVPVTRLTLSFDSIPHLPFRSSGYTHGGQEIHVIQPEQIGRYSIKVCSQEYDEDPACAWSESDAVTITRHEYPFGAPYPKPPLS</sequence>
<organism evidence="1 2">
    <name type="scientific">Entomophthora muscae</name>
    <dbReference type="NCBI Taxonomy" id="34485"/>
    <lineage>
        <taxon>Eukaryota</taxon>
        <taxon>Fungi</taxon>
        <taxon>Fungi incertae sedis</taxon>
        <taxon>Zoopagomycota</taxon>
        <taxon>Entomophthoromycotina</taxon>
        <taxon>Entomophthoromycetes</taxon>
        <taxon>Entomophthorales</taxon>
        <taxon>Entomophthoraceae</taxon>
        <taxon>Entomophthora</taxon>
    </lineage>
</organism>
<dbReference type="Proteomes" id="UP001165960">
    <property type="component" value="Unassembled WGS sequence"/>
</dbReference>
<name>A0ACC2RZB6_9FUNG</name>
<evidence type="ECO:0000313" key="1">
    <source>
        <dbReference type="EMBL" id="KAJ9055377.1"/>
    </source>
</evidence>